<dbReference type="Pfam" id="PF06813">
    <property type="entry name" value="Nodulin-like"/>
    <property type="match status" value="1"/>
</dbReference>
<evidence type="ECO:0000256" key="1">
    <source>
        <dbReference type="ARBA" id="ARBA00004141"/>
    </source>
</evidence>
<sequence>MAGCGTIHFFGIYSKELKVTFGYDQETLNLLSFSKELVVNIGIYAGLIAEVTPTWFVLLLGAAMNFTGYFMIWLAVTGKIAKPQIWQMCAYIYIAANSMFYIYIAANSMCFTNTGIVPACVKNFPESRGIIIGLLKGYIGLSAAIITQIYIAIYGVQDRRSIILLIGWLPAAITLVFLHTIRPIRISTENQQHSQNQNKNQLRMFFQFLYVSIGLALFLMAITLTQKSVVFPPAAQAATATVVCIIVLLPLWMAELVNWKLIKQAPHVTIEKPQEVIPSKQEDPASSSSQREQQELEYQEVKKAKPLFSIDMLIIFIATLFGLGSSFTATDNLGQIGDALGYKPQAINTFVSLHSIWNFFGRIFSGFASEILLMKYKIPRPLMLTLALILASFGYLFIVFPFPGSLYFASVIIGFTLELQLPLCVTIISELFGLKHYALLLNFSQLMSPLASYILSAKITGALYDKEAKKELARLGLQRIKGQPLTCIGTQCYKLSFTILTAITLFAALGSLVLVKRTLKFYRSDIYKKFRDNAEKVVKAEEK</sequence>
<dbReference type="SUPFAM" id="SSF103473">
    <property type="entry name" value="MFS general substrate transporter"/>
    <property type="match status" value="1"/>
</dbReference>
<dbReference type="Gene3D" id="1.20.1250.20">
    <property type="entry name" value="MFS general substrate transporter like domains"/>
    <property type="match status" value="1"/>
</dbReference>
<evidence type="ECO:0000256" key="4">
    <source>
        <dbReference type="ARBA" id="ARBA00023136"/>
    </source>
</evidence>
<dbReference type="Pfam" id="PF23262">
    <property type="entry name" value="NFD4_C"/>
    <property type="match status" value="1"/>
</dbReference>
<feature type="region of interest" description="Disordered" evidence="5">
    <location>
        <begin position="273"/>
        <end position="292"/>
    </location>
</feature>
<feature type="transmembrane region" description="Helical" evidence="6">
    <location>
        <begin position="202"/>
        <end position="222"/>
    </location>
</feature>
<dbReference type="PANTHER" id="PTHR21576:SF29">
    <property type="entry name" value="NODULIN-LIKE DOMAIN-CONTAINING PROTEIN"/>
    <property type="match status" value="1"/>
</dbReference>
<feature type="transmembrane region" description="Helical" evidence="6">
    <location>
        <begin position="381"/>
        <end position="400"/>
    </location>
</feature>
<dbReference type="EMBL" id="CM007656">
    <property type="protein sequence ID" value="ONI03201.1"/>
    <property type="molecule type" value="Genomic_DNA"/>
</dbReference>
<evidence type="ECO:0000256" key="5">
    <source>
        <dbReference type="SAM" id="MobiDB-lite"/>
    </source>
</evidence>
<dbReference type="PANTHER" id="PTHR21576">
    <property type="entry name" value="UNCHARACTERIZED NODULIN-LIKE PROTEIN"/>
    <property type="match status" value="1"/>
</dbReference>
<keyword evidence="2 6" id="KW-0812">Transmembrane</keyword>
<dbReference type="eggNOG" id="ENOG502QTX1">
    <property type="taxonomic scope" value="Eukaryota"/>
</dbReference>
<feature type="transmembrane region" description="Helical" evidence="6">
    <location>
        <begin position="495"/>
        <end position="515"/>
    </location>
</feature>
<feature type="transmembrane region" description="Helical" evidence="6">
    <location>
        <begin position="307"/>
        <end position="327"/>
    </location>
</feature>
<feature type="transmembrane region" description="Helical" evidence="6">
    <location>
        <begin position="162"/>
        <end position="181"/>
    </location>
</feature>
<evidence type="ECO:0000256" key="2">
    <source>
        <dbReference type="ARBA" id="ARBA00022692"/>
    </source>
</evidence>
<feature type="transmembrane region" description="Helical" evidence="6">
    <location>
        <begin position="137"/>
        <end position="156"/>
    </location>
</feature>
<feature type="transmembrane region" description="Helical" evidence="6">
    <location>
        <begin position="234"/>
        <end position="254"/>
    </location>
</feature>
<reference evidence="9 10" key="1">
    <citation type="journal article" date="2013" name="Nat. Genet.">
        <title>The high-quality draft genome of peach (Prunus persica) identifies unique patterns of genetic diversity, domestication and genome evolution.</title>
        <authorList>
            <consortium name="International Peach Genome Initiative"/>
            <person name="Verde I."/>
            <person name="Abbott A.G."/>
            <person name="Scalabrin S."/>
            <person name="Jung S."/>
            <person name="Shu S."/>
            <person name="Marroni F."/>
            <person name="Zhebentyayeva T."/>
            <person name="Dettori M.T."/>
            <person name="Grimwood J."/>
            <person name="Cattonaro F."/>
            <person name="Zuccolo A."/>
            <person name="Rossini L."/>
            <person name="Jenkins J."/>
            <person name="Vendramin E."/>
            <person name="Meisel L.A."/>
            <person name="Decroocq V."/>
            <person name="Sosinski B."/>
            <person name="Prochnik S."/>
            <person name="Mitros T."/>
            <person name="Policriti A."/>
            <person name="Cipriani G."/>
            <person name="Dondini L."/>
            <person name="Ficklin S."/>
            <person name="Goodstein D.M."/>
            <person name="Xuan P."/>
            <person name="Del Fabbro C."/>
            <person name="Aramini V."/>
            <person name="Copetti D."/>
            <person name="Gonzalez S."/>
            <person name="Horner D.S."/>
            <person name="Falchi R."/>
            <person name="Lucas S."/>
            <person name="Mica E."/>
            <person name="Maldonado J."/>
            <person name="Lazzari B."/>
            <person name="Bielenberg D."/>
            <person name="Pirona R."/>
            <person name="Miculan M."/>
            <person name="Barakat A."/>
            <person name="Testolin R."/>
            <person name="Stella A."/>
            <person name="Tartarini S."/>
            <person name="Tonutti P."/>
            <person name="Arus P."/>
            <person name="Orellana A."/>
            <person name="Wells C."/>
            <person name="Main D."/>
            <person name="Vizzotto G."/>
            <person name="Silva H."/>
            <person name="Salamini F."/>
            <person name="Schmutz J."/>
            <person name="Morgante M."/>
            <person name="Rokhsar D.S."/>
        </authorList>
    </citation>
    <scope>NUCLEOTIDE SEQUENCE [LARGE SCALE GENOMIC DNA]</scope>
    <source>
        <strain evidence="10">cv. Nemared</strain>
    </source>
</reference>
<keyword evidence="3 6" id="KW-1133">Transmembrane helix</keyword>
<organism evidence="9 10">
    <name type="scientific">Prunus persica</name>
    <name type="common">Peach</name>
    <name type="synonym">Amygdalus persica</name>
    <dbReference type="NCBI Taxonomy" id="3760"/>
    <lineage>
        <taxon>Eukaryota</taxon>
        <taxon>Viridiplantae</taxon>
        <taxon>Streptophyta</taxon>
        <taxon>Embryophyta</taxon>
        <taxon>Tracheophyta</taxon>
        <taxon>Spermatophyta</taxon>
        <taxon>Magnoliopsida</taxon>
        <taxon>eudicotyledons</taxon>
        <taxon>Gunneridae</taxon>
        <taxon>Pentapetalae</taxon>
        <taxon>rosids</taxon>
        <taxon>fabids</taxon>
        <taxon>Rosales</taxon>
        <taxon>Rosaceae</taxon>
        <taxon>Amygdaloideae</taxon>
        <taxon>Amygdaleae</taxon>
        <taxon>Prunus</taxon>
    </lineage>
</organism>
<dbReference type="InterPro" id="IPR010658">
    <property type="entry name" value="Nodulin-like"/>
</dbReference>
<accession>A0A251NV78</accession>
<proteinExistence type="predicted"/>
<evidence type="ECO:0000313" key="9">
    <source>
        <dbReference type="EMBL" id="ONI03201.1"/>
    </source>
</evidence>
<evidence type="ECO:0000256" key="6">
    <source>
        <dbReference type="SAM" id="Phobius"/>
    </source>
</evidence>
<keyword evidence="10" id="KW-1185">Reference proteome</keyword>
<dbReference type="Proteomes" id="UP000006882">
    <property type="component" value="Chromosome G6"/>
</dbReference>
<protein>
    <submittedName>
        <fullName evidence="9">Uncharacterized protein</fullName>
    </submittedName>
</protein>
<feature type="domain" description="NFD4 C-terminal" evidence="8">
    <location>
        <begin position="307"/>
        <end position="522"/>
    </location>
</feature>
<feature type="transmembrane region" description="Helical" evidence="6">
    <location>
        <begin position="406"/>
        <end position="425"/>
    </location>
</feature>
<evidence type="ECO:0000256" key="3">
    <source>
        <dbReference type="ARBA" id="ARBA00022989"/>
    </source>
</evidence>
<dbReference type="InterPro" id="IPR056555">
    <property type="entry name" value="NFD4_C"/>
</dbReference>
<feature type="domain" description="Nodulin-like" evidence="7">
    <location>
        <begin position="3"/>
        <end position="252"/>
    </location>
</feature>
<evidence type="ECO:0000259" key="7">
    <source>
        <dbReference type="Pfam" id="PF06813"/>
    </source>
</evidence>
<dbReference type="Gramene" id="ONI03201">
    <property type="protein sequence ID" value="ONI03201"/>
    <property type="gene ID" value="PRUPE_6G244500"/>
</dbReference>
<dbReference type="InterPro" id="IPR036259">
    <property type="entry name" value="MFS_trans_sf"/>
</dbReference>
<dbReference type="AlphaFoldDB" id="A0A251NV78"/>
<evidence type="ECO:0000259" key="8">
    <source>
        <dbReference type="Pfam" id="PF23262"/>
    </source>
</evidence>
<dbReference type="STRING" id="3760.A0A251NV78"/>
<gene>
    <name evidence="9" type="ORF">PRUPE_6G244500</name>
</gene>
<name>A0A251NV78_PRUPE</name>
<comment type="subcellular location">
    <subcellularLocation>
        <location evidence="1">Membrane</location>
        <topology evidence="1">Multi-pass membrane protein</topology>
    </subcellularLocation>
</comment>
<feature type="transmembrane region" description="Helical" evidence="6">
    <location>
        <begin position="55"/>
        <end position="76"/>
    </location>
</feature>
<dbReference type="GO" id="GO:0016020">
    <property type="term" value="C:membrane"/>
    <property type="evidence" value="ECO:0000318"/>
    <property type="project" value="GO_Central"/>
</dbReference>
<evidence type="ECO:0000313" key="10">
    <source>
        <dbReference type="Proteomes" id="UP000006882"/>
    </source>
</evidence>
<keyword evidence="4 6" id="KW-0472">Membrane</keyword>